<dbReference type="EMBL" id="JACIEW010000024">
    <property type="protein sequence ID" value="MBB4054076.1"/>
    <property type="molecule type" value="Genomic_DNA"/>
</dbReference>
<evidence type="ECO:0000313" key="3">
    <source>
        <dbReference type="Proteomes" id="UP000547011"/>
    </source>
</evidence>
<name>A0A7W6IQR8_9HYPH</name>
<dbReference type="GO" id="GO:0016787">
    <property type="term" value="F:hydrolase activity"/>
    <property type="evidence" value="ECO:0007669"/>
    <property type="project" value="UniProtKB-KW"/>
</dbReference>
<sequence length="359" mass="40037">MTSSALDEARAFIASKVLQPALVSPDITTEVKNTIKNSQTWLGRFKRTGDIVAYINRFQADANTDVFFALRNAGLLTFEDIREEFLKRFGVYSDDVTRLDDFIVGRSYTSSDLVIFAKTYNNLGGGILPIGEVGNHIAVFIKATLTGGSYSNKWLKNGYELQYFLKSRKGKYLESYLENRSIIEFPDVPVYAFVRNDASERFVLSGVFRSSRVVTENDGAKWFYLVRQEKVEPAVEMAKLEADLQQGVTRARADSREARRARLKVADKTPTKVIVLTTAFVRNPDVVAEVLDRAEGVCEGCGNPAPFLRTTNASPYLEVHHKLPLSKGGLDAVENAVALCANCHRQEHFGSARWPTTDG</sequence>
<dbReference type="GO" id="GO:0003676">
    <property type="term" value="F:nucleic acid binding"/>
    <property type="evidence" value="ECO:0007669"/>
    <property type="project" value="InterPro"/>
</dbReference>
<keyword evidence="2" id="KW-0378">Hydrolase</keyword>
<dbReference type="GO" id="GO:0004519">
    <property type="term" value="F:endonuclease activity"/>
    <property type="evidence" value="ECO:0007669"/>
    <property type="project" value="InterPro"/>
</dbReference>
<accession>A0A7W6IQR8</accession>
<proteinExistence type="predicted"/>
<dbReference type="AlphaFoldDB" id="A0A7W6IQR8"/>
<dbReference type="CDD" id="cd00085">
    <property type="entry name" value="HNHc"/>
    <property type="match status" value="1"/>
</dbReference>
<keyword evidence="3" id="KW-1185">Reference proteome</keyword>
<dbReference type="GO" id="GO:0008270">
    <property type="term" value="F:zinc ion binding"/>
    <property type="evidence" value="ECO:0007669"/>
    <property type="project" value="InterPro"/>
</dbReference>
<dbReference type="SMART" id="SM00507">
    <property type="entry name" value="HNHc"/>
    <property type="match status" value="1"/>
</dbReference>
<dbReference type="RefSeq" id="WP_210283255.1">
    <property type="nucleotide sequence ID" value="NZ_JACIEW010000024.1"/>
</dbReference>
<gene>
    <name evidence="2" type="ORF">GGR20_003752</name>
</gene>
<dbReference type="Proteomes" id="UP000547011">
    <property type="component" value="Unassembled WGS sequence"/>
</dbReference>
<dbReference type="InterPro" id="IPR002711">
    <property type="entry name" value="HNH"/>
</dbReference>
<reference evidence="2 3" key="1">
    <citation type="submission" date="2020-08" db="EMBL/GenBank/DDBJ databases">
        <title>Genomic Encyclopedia of Type Strains, Phase IV (KMG-IV): sequencing the most valuable type-strain genomes for metagenomic binning, comparative biology and taxonomic classification.</title>
        <authorList>
            <person name="Goeker M."/>
        </authorList>
    </citation>
    <scope>NUCLEOTIDE SEQUENCE [LARGE SCALE GENOMIC DNA]</scope>
    <source>
        <strain evidence="2 3">DSM 23447</strain>
    </source>
</reference>
<feature type="domain" description="HNH nuclease" evidence="1">
    <location>
        <begin position="285"/>
        <end position="345"/>
    </location>
</feature>
<dbReference type="InterPro" id="IPR003615">
    <property type="entry name" value="HNH_nuc"/>
</dbReference>
<dbReference type="EC" id="3.1.21.-" evidence="2"/>
<evidence type="ECO:0000313" key="2">
    <source>
        <dbReference type="EMBL" id="MBB4054076.1"/>
    </source>
</evidence>
<protein>
    <submittedName>
        <fullName evidence="2">5-methylcytosine-specific restriction protein A</fullName>
        <ecNumber evidence="2">3.1.21.-</ecNumber>
    </submittedName>
</protein>
<evidence type="ECO:0000259" key="1">
    <source>
        <dbReference type="SMART" id="SM00507"/>
    </source>
</evidence>
<comment type="caution">
    <text evidence="2">The sequence shown here is derived from an EMBL/GenBank/DDBJ whole genome shotgun (WGS) entry which is preliminary data.</text>
</comment>
<dbReference type="Gene3D" id="1.10.30.50">
    <property type="match status" value="1"/>
</dbReference>
<dbReference type="Pfam" id="PF01844">
    <property type="entry name" value="HNH"/>
    <property type="match status" value="1"/>
</dbReference>
<organism evidence="2 3">
    <name type="scientific">Devosia subaequoris</name>
    <dbReference type="NCBI Taxonomy" id="395930"/>
    <lineage>
        <taxon>Bacteria</taxon>
        <taxon>Pseudomonadati</taxon>
        <taxon>Pseudomonadota</taxon>
        <taxon>Alphaproteobacteria</taxon>
        <taxon>Hyphomicrobiales</taxon>
        <taxon>Devosiaceae</taxon>
        <taxon>Devosia</taxon>
    </lineage>
</organism>